<organism evidence="1 2">
    <name type="scientific">Paragonimus skrjabini miyazakii</name>
    <dbReference type="NCBI Taxonomy" id="59628"/>
    <lineage>
        <taxon>Eukaryota</taxon>
        <taxon>Metazoa</taxon>
        <taxon>Spiralia</taxon>
        <taxon>Lophotrochozoa</taxon>
        <taxon>Platyhelminthes</taxon>
        <taxon>Trematoda</taxon>
        <taxon>Digenea</taxon>
        <taxon>Plagiorchiida</taxon>
        <taxon>Troglotremata</taxon>
        <taxon>Troglotrematidae</taxon>
        <taxon>Paragonimus</taxon>
    </lineage>
</organism>
<dbReference type="EMBL" id="JTDE01002137">
    <property type="protein sequence ID" value="KAF7257811.1"/>
    <property type="molecule type" value="Genomic_DNA"/>
</dbReference>
<protein>
    <submittedName>
        <fullName evidence="1">Uncharacterized protein</fullName>
    </submittedName>
</protein>
<gene>
    <name evidence="1" type="ORF">EG68_04680</name>
</gene>
<dbReference type="Proteomes" id="UP000822476">
    <property type="component" value="Unassembled WGS sequence"/>
</dbReference>
<dbReference type="AlphaFoldDB" id="A0A8S9YXX2"/>
<evidence type="ECO:0000313" key="2">
    <source>
        <dbReference type="Proteomes" id="UP000822476"/>
    </source>
</evidence>
<keyword evidence="2" id="KW-1185">Reference proteome</keyword>
<accession>A0A8S9YXX2</accession>
<proteinExistence type="predicted"/>
<sequence>MPCSPNELVVHFTGRWSFKEVYCISSAQQHTGMKYIDRSSALTASRHTTTTKFRIDLRVSLEPERDGMSMELLKVYRCHSVASSLKQSLTKHSLQPLMADYRYDAYGELVPSFGGHTDSNSSHPV</sequence>
<name>A0A8S9YXX2_9TREM</name>
<evidence type="ECO:0000313" key="1">
    <source>
        <dbReference type="EMBL" id="KAF7257811.1"/>
    </source>
</evidence>
<reference evidence="1" key="1">
    <citation type="submission" date="2019-07" db="EMBL/GenBank/DDBJ databases">
        <title>Annotation for the trematode Paragonimus miyazaki's.</title>
        <authorList>
            <person name="Choi Y.-J."/>
        </authorList>
    </citation>
    <scope>NUCLEOTIDE SEQUENCE</scope>
    <source>
        <strain evidence="1">Japan</strain>
    </source>
</reference>
<comment type="caution">
    <text evidence="1">The sequence shown here is derived from an EMBL/GenBank/DDBJ whole genome shotgun (WGS) entry which is preliminary data.</text>
</comment>